<sequence length="269" mass="28087">MAGGAQDSGTVLSSPDGSATILRRRYPAFEGPIANGPHLRIGLSVSGSARLVQHVGGGRLEGSWRRGAIVVTPPGGTGEASSSPVDMIGLALLPSHWNAAADMDWDAVSHRFHADPLLASVLTALCYEAEAHGASTAFFEHGVSLIVKRLADSAPPAADVRSARPLSAQRLARVRAYVDAHLGDDLSVTQMAAIAGMDPSGFTRALRARTGLAPYRWLTMLRMERAAALLAAGASVMGAANAVGYANAGKFAAAFRRITGMPPSDWRPR</sequence>
<reference evidence="5 6" key="1">
    <citation type="journal article" date="2015" name="Int. J. Syst. Evol. Microbiol.">
        <title>Sphingomonas hengshuiensis sp. nov., isolated from lake wetland.</title>
        <authorList>
            <person name="Wei S."/>
            <person name="Wang T."/>
            <person name="Liu H."/>
            <person name="Zhang C."/>
            <person name="Guo J."/>
            <person name="Wang Q."/>
            <person name="Liang K."/>
            <person name="Zhang Z."/>
        </authorList>
    </citation>
    <scope>NUCLEOTIDE SEQUENCE [LARGE SCALE GENOMIC DNA]</scope>
    <source>
        <strain evidence="5 6">WHSC-8</strain>
    </source>
</reference>
<dbReference type="Gene3D" id="1.10.10.60">
    <property type="entry name" value="Homeodomain-like"/>
    <property type="match status" value="1"/>
</dbReference>
<dbReference type="AlphaFoldDB" id="A0A7U5BF79"/>
<proteinExistence type="predicted"/>
<dbReference type="PANTHER" id="PTHR46796:SF14">
    <property type="entry name" value="TRANSCRIPTIONAL REGULATORY PROTEIN"/>
    <property type="match status" value="1"/>
</dbReference>
<dbReference type="GO" id="GO:0003700">
    <property type="term" value="F:DNA-binding transcription factor activity"/>
    <property type="evidence" value="ECO:0007669"/>
    <property type="project" value="InterPro"/>
</dbReference>
<accession>A0A7U5BF79</accession>
<dbReference type="Proteomes" id="UP000032300">
    <property type="component" value="Chromosome"/>
</dbReference>
<dbReference type="InterPro" id="IPR018062">
    <property type="entry name" value="HTH_AraC-typ_CS"/>
</dbReference>
<dbReference type="SUPFAM" id="SSF46689">
    <property type="entry name" value="Homeodomain-like"/>
    <property type="match status" value="2"/>
</dbReference>
<evidence type="ECO:0000313" key="5">
    <source>
        <dbReference type="EMBL" id="AJP74168.1"/>
    </source>
</evidence>
<keyword evidence="1" id="KW-0805">Transcription regulation</keyword>
<dbReference type="PANTHER" id="PTHR46796">
    <property type="entry name" value="HTH-TYPE TRANSCRIPTIONAL ACTIVATOR RHAS-RELATED"/>
    <property type="match status" value="1"/>
</dbReference>
<dbReference type="GO" id="GO:0043565">
    <property type="term" value="F:sequence-specific DNA binding"/>
    <property type="evidence" value="ECO:0007669"/>
    <property type="project" value="InterPro"/>
</dbReference>
<dbReference type="PROSITE" id="PS00041">
    <property type="entry name" value="HTH_ARAC_FAMILY_1"/>
    <property type="match status" value="1"/>
</dbReference>
<dbReference type="SMART" id="SM00342">
    <property type="entry name" value="HTH_ARAC"/>
    <property type="match status" value="1"/>
</dbReference>
<dbReference type="PROSITE" id="PS01124">
    <property type="entry name" value="HTH_ARAC_FAMILY_2"/>
    <property type="match status" value="1"/>
</dbReference>
<evidence type="ECO:0000256" key="3">
    <source>
        <dbReference type="ARBA" id="ARBA00023163"/>
    </source>
</evidence>
<dbReference type="InterPro" id="IPR050204">
    <property type="entry name" value="AraC_XylS_family_regulators"/>
</dbReference>
<evidence type="ECO:0000259" key="4">
    <source>
        <dbReference type="PROSITE" id="PS01124"/>
    </source>
</evidence>
<dbReference type="InterPro" id="IPR018060">
    <property type="entry name" value="HTH_AraC"/>
</dbReference>
<reference evidence="5 6" key="2">
    <citation type="submission" date="2015-02" db="EMBL/GenBank/DDBJ databases">
        <title>The complete genome of Sphingomonas hengshuiensis sp. WHSC-8 isolated from soil of Hengshui Lake.</title>
        <authorList>
            <person name="Wei S."/>
            <person name="Guo J."/>
            <person name="Su C."/>
            <person name="Wu R."/>
            <person name="Zhang Z."/>
            <person name="Liang K."/>
            <person name="Li H."/>
            <person name="Wang T."/>
            <person name="Liu H."/>
            <person name="Zhang C."/>
            <person name="Li Z."/>
            <person name="Wang Q."/>
            <person name="Meng J."/>
        </authorList>
    </citation>
    <scope>NUCLEOTIDE SEQUENCE [LARGE SCALE GENOMIC DNA]</scope>
    <source>
        <strain evidence="5 6">WHSC-8</strain>
    </source>
</reference>
<evidence type="ECO:0000256" key="1">
    <source>
        <dbReference type="ARBA" id="ARBA00023015"/>
    </source>
</evidence>
<dbReference type="Pfam" id="PF12833">
    <property type="entry name" value="HTH_18"/>
    <property type="match status" value="1"/>
</dbReference>
<evidence type="ECO:0000313" key="6">
    <source>
        <dbReference type="Proteomes" id="UP000032300"/>
    </source>
</evidence>
<gene>
    <name evidence="5" type="ORF">TS85_00870</name>
</gene>
<organism evidence="5 6">
    <name type="scientific">Sphingomonas hengshuiensis</name>
    <dbReference type="NCBI Taxonomy" id="1609977"/>
    <lineage>
        <taxon>Bacteria</taxon>
        <taxon>Pseudomonadati</taxon>
        <taxon>Pseudomonadota</taxon>
        <taxon>Alphaproteobacteria</taxon>
        <taxon>Sphingomonadales</taxon>
        <taxon>Sphingomonadaceae</taxon>
        <taxon>Sphingomonas</taxon>
    </lineage>
</organism>
<feature type="domain" description="HTH araC/xylS-type" evidence="4">
    <location>
        <begin position="172"/>
        <end position="269"/>
    </location>
</feature>
<evidence type="ECO:0000256" key="2">
    <source>
        <dbReference type="ARBA" id="ARBA00023125"/>
    </source>
</evidence>
<protein>
    <recommendedName>
        <fullName evidence="4">HTH araC/xylS-type domain-containing protein</fullName>
    </recommendedName>
</protein>
<dbReference type="KEGG" id="sphi:TS85_00870"/>
<dbReference type="EMBL" id="CP010836">
    <property type="protein sequence ID" value="AJP74168.1"/>
    <property type="molecule type" value="Genomic_DNA"/>
</dbReference>
<dbReference type="InterPro" id="IPR009057">
    <property type="entry name" value="Homeodomain-like_sf"/>
</dbReference>
<keyword evidence="2" id="KW-0238">DNA-binding</keyword>
<name>A0A7U5BF79_9SPHN</name>
<keyword evidence="6" id="KW-1185">Reference proteome</keyword>
<keyword evidence="3" id="KW-0804">Transcription</keyword>